<dbReference type="VEuPathDB" id="FungiDB:PV09_04090"/>
<dbReference type="Gene3D" id="3.40.50.720">
    <property type="entry name" value="NAD(P)-binding Rossmann-like Domain"/>
    <property type="match status" value="1"/>
</dbReference>
<keyword evidence="1" id="KW-0472">Membrane</keyword>
<dbReference type="GeneID" id="27312063"/>
<accession>A0A0D1XQL0</accession>
<protein>
    <recommendedName>
        <fullName evidence="2">Enoyl reductase (ER) domain-containing protein</fullName>
    </recommendedName>
</protein>
<dbReference type="Proteomes" id="UP000053259">
    <property type="component" value="Unassembled WGS sequence"/>
</dbReference>
<evidence type="ECO:0000256" key="1">
    <source>
        <dbReference type="SAM" id="Phobius"/>
    </source>
</evidence>
<dbReference type="Pfam" id="PF08240">
    <property type="entry name" value="ADH_N"/>
    <property type="match status" value="1"/>
</dbReference>
<dbReference type="PANTHER" id="PTHR45033">
    <property type="match status" value="1"/>
</dbReference>
<dbReference type="RefSeq" id="XP_016214790.1">
    <property type="nucleotide sequence ID" value="XM_016357386.1"/>
</dbReference>
<feature type="domain" description="Enoyl reductase (ER)" evidence="2">
    <location>
        <begin position="17"/>
        <end position="356"/>
    </location>
</feature>
<proteinExistence type="predicted"/>
<dbReference type="InterPro" id="IPR013154">
    <property type="entry name" value="ADH-like_N"/>
</dbReference>
<dbReference type="SUPFAM" id="SSF51735">
    <property type="entry name" value="NAD(P)-binding Rossmann-fold domains"/>
    <property type="match status" value="1"/>
</dbReference>
<dbReference type="InterPro" id="IPR011032">
    <property type="entry name" value="GroES-like_sf"/>
</dbReference>
<keyword evidence="4" id="KW-1185">Reference proteome</keyword>
<gene>
    <name evidence="3" type="ORF">PV09_04090</name>
</gene>
<name>A0A0D1XQL0_9PEZI</name>
<dbReference type="AlphaFoldDB" id="A0A0D1XQL0"/>
<dbReference type="CDD" id="cd05188">
    <property type="entry name" value="MDR"/>
    <property type="match status" value="1"/>
</dbReference>
<feature type="transmembrane region" description="Helical" evidence="1">
    <location>
        <begin position="181"/>
        <end position="207"/>
    </location>
</feature>
<dbReference type="OrthoDB" id="449487at2759"/>
<keyword evidence="1" id="KW-0812">Transmembrane</keyword>
<dbReference type="InterPro" id="IPR052711">
    <property type="entry name" value="Zinc_ADH-like"/>
</dbReference>
<reference evidence="3 4" key="1">
    <citation type="submission" date="2015-01" db="EMBL/GenBank/DDBJ databases">
        <title>The Genome Sequence of Ochroconis gallopava CBS43764.</title>
        <authorList>
            <consortium name="The Broad Institute Genomics Platform"/>
            <person name="Cuomo C."/>
            <person name="de Hoog S."/>
            <person name="Gorbushina A."/>
            <person name="Stielow B."/>
            <person name="Teixiera M."/>
            <person name="Abouelleil A."/>
            <person name="Chapman S.B."/>
            <person name="Priest M."/>
            <person name="Young S.K."/>
            <person name="Wortman J."/>
            <person name="Nusbaum C."/>
            <person name="Birren B."/>
        </authorList>
    </citation>
    <scope>NUCLEOTIDE SEQUENCE [LARGE SCALE GENOMIC DNA]</scope>
    <source>
        <strain evidence="3 4">CBS 43764</strain>
    </source>
</reference>
<dbReference type="InterPro" id="IPR013149">
    <property type="entry name" value="ADH-like_C"/>
</dbReference>
<dbReference type="Pfam" id="PF00107">
    <property type="entry name" value="ADH_zinc_N"/>
    <property type="match status" value="1"/>
</dbReference>
<dbReference type="InParanoid" id="A0A0D1XQL0"/>
<dbReference type="STRING" id="253628.A0A0D1XQL0"/>
<dbReference type="InterPro" id="IPR020843">
    <property type="entry name" value="ER"/>
</dbReference>
<dbReference type="SUPFAM" id="SSF50129">
    <property type="entry name" value="GroES-like"/>
    <property type="match status" value="1"/>
</dbReference>
<dbReference type="InterPro" id="IPR036291">
    <property type="entry name" value="NAD(P)-bd_dom_sf"/>
</dbReference>
<evidence type="ECO:0000313" key="4">
    <source>
        <dbReference type="Proteomes" id="UP000053259"/>
    </source>
</evidence>
<evidence type="ECO:0000259" key="2">
    <source>
        <dbReference type="SMART" id="SM00829"/>
    </source>
</evidence>
<organism evidence="3 4">
    <name type="scientific">Verruconis gallopava</name>
    <dbReference type="NCBI Taxonomy" id="253628"/>
    <lineage>
        <taxon>Eukaryota</taxon>
        <taxon>Fungi</taxon>
        <taxon>Dikarya</taxon>
        <taxon>Ascomycota</taxon>
        <taxon>Pezizomycotina</taxon>
        <taxon>Dothideomycetes</taxon>
        <taxon>Pleosporomycetidae</taxon>
        <taxon>Venturiales</taxon>
        <taxon>Sympoventuriaceae</taxon>
        <taxon>Verruconis</taxon>
    </lineage>
</organism>
<dbReference type="EMBL" id="KN847539">
    <property type="protein sequence ID" value="KIW04921.1"/>
    <property type="molecule type" value="Genomic_DNA"/>
</dbReference>
<evidence type="ECO:0000313" key="3">
    <source>
        <dbReference type="EMBL" id="KIW04921.1"/>
    </source>
</evidence>
<dbReference type="HOGENOM" id="CLU_026673_3_4_1"/>
<sequence>MALKTERQAIVIRSVEGRPGEVYYPLEKKTYIETEPKDDELIVELSAVALNHRDLFIRQHLYPGTTFGVPLLSDGCGKVILTGKSPAAAAFLHKRVIINPGCGWEKATEGPEDQSGYKILGGTKLNPKGTFAETICVKWSDVEEAPKHLSDIEAAALPLTGLTAWRALFTKSGNAVANRNILVTGIGGGVALMVLAYSVAMGINVYVTSSDEQKLDKAKKLGARAGANYKTQGWEKELISQLPSERQYFDAIIDGAGGSIVHSAVKLLKQGGVIVSYGMTTGPSLSFSMSAVLKNIDLRGSTMGSREEFRQMVAFVNERRIYPVISRVVKGIDNMHEIEGLFEEMKKGAQFGKLVIHIRESDDESSRGSGKAEVRL</sequence>
<dbReference type="GO" id="GO:0016491">
    <property type="term" value="F:oxidoreductase activity"/>
    <property type="evidence" value="ECO:0007669"/>
    <property type="project" value="InterPro"/>
</dbReference>
<dbReference type="PANTHER" id="PTHR45033:SF3">
    <property type="entry name" value="DEHYDROGENASE, PUTATIVE (AFU_ORTHOLOGUE AFUA_2G13270)-RELATED"/>
    <property type="match status" value="1"/>
</dbReference>
<dbReference type="SMART" id="SM00829">
    <property type="entry name" value="PKS_ER"/>
    <property type="match status" value="1"/>
</dbReference>
<dbReference type="Gene3D" id="3.90.180.10">
    <property type="entry name" value="Medium-chain alcohol dehydrogenases, catalytic domain"/>
    <property type="match status" value="1"/>
</dbReference>
<keyword evidence="1" id="KW-1133">Transmembrane helix</keyword>
<dbReference type="FunFam" id="3.40.50.720:FF:000481">
    <property type="entry name" value="Alcohol dehydrogenase, variant"/>
    <property type="match status" value="1"/>
</dbReference>